<proteinExistence type="predicted"/>
<evidence type="ECO:0000313" key="4">
    <source>
        <dbReference type="Proteomes" id="UP000198785"/>
    </source>
</evidence>
<feature type="signal peptide" evidence="2">
    <location>
        <begin position="1"/>
        <end position="18"/>
    </location>
</feature>
<reference evidence="3 4" key="1">
    <citation type="submission" date="2016-10" db="EMBL/GenBank/DDBJ databases">
        <authorList>
            <person name="de Groot N.N."/>
        </authorList>
    </citation>
    <scope>NUCLEOTIDE SEQUENCE [LARGE SCALE GENOMIC DNA]</scope>
    <source>
        <strain evidence="3 4">DSM 22789</strain>
    </source>
</reference>
<protein>
    <submittedName>
        <fullName evidence="3">Uncharacterized protein</fullName>
    </submittedName>
</protein>
<evidence type="ECO:0000256" key="2">
    <source>
        <dbReference type="SAM" id="SignalP"/>
    </source>
</evidence>
<dbReference type="Proteomes" id="UP000198785">
    <property type="component" value="Unassembled WGS sequence"/>
</dbReference>
<dbReference type="STRING" id="683125.SAMN05660206_11628"/>
<name>A0A1I6VQ72_9SPHI</name>
<dbReference type="EMBL" id="FOZZ01000016">
    <property type="protein sequence ID" value="SFT15872.1"/>
    <property type="molecule type" value="Genomic_DNA"/>
</dbReference>
<evidence type="ECO:0000313" key="3">
    <source>
        <dbReference type="EMBL" id="SFT15872.1"/>
    </source>
</evidence>
<dbReference type="AlphaFoldDB" id="A0A1I6VQ72"/>
<dbReference type="OrthoDB" id="9970878at2"/>
<sequence>MKKFIIKNAMALVALAIAGTTLMSFGLSQNSATELYWFSVSPDGSTITSYIDELPNDANPLDCAPNGSNFCAMGFDDSDLKNPGTPPSSPSDLKDAVQGAPSSHANETRHKSN</sequence>
<feature type="chain" id="PRO_5011665373" evidence="2">
    <location>
        <begin position="19"/>
        <end position="113"/>
    </location>
</feature>
<evidence type="ECO:0000256" key="1">
    <source>
        <dbReference type="SAM" id="MobiDB-lite"/>
    </source>
</evidence>
<gene>
    <name evidence="3" type="ORF">SAMN05660206_11628</name>
</gene>
<dbReference type="RefSeq" id="WP_093367497.1">
    <property type="nucleotide sequence ID" value="NZ_FOZZ01000016.1"/>
</dbReference>
<feature type="region of interest" description="Disordered" evidence="1">
    <location>
        <begin position="75"/>
        <end position="113"/>
    </location>
</feature>
<accession>A0A1I6VQ72</accession>
<keyword evidence="4" id="KW-1185">Reference proteome</keyword>
<keyword evidence="2" id="KW-0732">Signal</keyword>
<organism evidence="3 4">
    <name type="scientific">Sphingobacterium wenxiniae</name>
    <dbReference type="NCBI Taxonomy" id="683125"/>
    <lineage>
        <taxon>Bacteria</taxon>
        <taxon>Pseudomonadati</taxon>
        <taxon>Bacteroidota</taxon>
        <taxon>Sphingobacteriia</taxon>
        <taxon>Sphingobacteriales</taxon>
        <taxon>Sphingobacteriaceae</taxon>
        <taxon>Sphingobacterium</taxon>
    </lineage>
</organism>